<evidence type="ECO:0000256" key="3">
    <source>
        <dbReference type="ARBA" id="ARBA00022917"/>
    </source>
</evidence>
<evidence type="ECO:0000313" key="7">
    <source>
        <dbReference type="EMBL" id="CAD5210475.1"/>
    </source>
</evidence>
<evidence type="ECO:0000313" key="8">
    <source>
        <dbReference type="EMBL" id="CAG9086453.1"/>
    </source>
</evidence>
<keyword evidence="1 4" id="KW-0963">Cytoplasm</keyword>
<evidence type="ECO:0000256" key="5">
    <source>
        <dbReference type="SAM" id="MobiDB-lite"/>
    </source>
</evidence>
<protein>
    <recommendedName>
        <fullName evidence="4">Eukaryotic translation initiation factor 3 subunit C</fullName>
        <shortName evidence="4">eIF3c</shortName>
    </recommendedName>
    <alternativeName>
        <fullName evidence="4">Eukaryotic translation initiation factor 3 subunit 8</fullName>
    </alternativeName>
</protein>
<dbReference type="GO" id="GO:0016282">
    <property type="term" value="C:eukaryotic 43S preinitiation complex"/>
    <property type="evidence" value="ECO:0007669"/>
    <property type="project" value="UniProtKB-UniRule"/>
</dbReference>
<dbReference type="GO" id="GO:0033290">
    <property type="term" value="C:eukaryotic 48S preinitiation complex"/>
    <property type="evidence" value="ECO:0007669"/>
    <property type="project" value="UniProtKB-UniRule"/>
</dbReference>
<dbReference type="Pfam" id="PF05470">
    <property type="entry name" value="eIF-3c_N"/>
    <property type="match status" value="1"/>
</dbReference>
<dbReference type="SMART" id="SM00088">
    <property type="entry name" value="PINT"/>
    <property type="match status" value="1"/>
</dbReference>
<dbReference type="InterPro" id="IPR058999">
    <property type="entry name" value="EIF3CL_C"/>
</dbReference>
<dbReference type="PANTHER" id="PTHR13937:SF0">
    <property type="entry name" value="EUKARYOTIC TRANSLATION INITIATION FACTOR 3 SUBUNIT C-RELATED"/>
    <property type="match status" value="1"/>
</dbReference>
<dbReference type="HAMAP" id="MF_03002">
    <property type="entry name" value="eIF3c"/>
    <property type="match status" value="1"/>
</dbReference>
<dbReference type="InterPro" id="IPR027516">
    <property type="entry name" value="EIF3C"/>
</dbReference>
<feature type="compositionally biased region" description="Acidic residues" evidence="5">
    <location>
        <begin position="203"/>
        <end position="221"/>
    </location>
</feature>
<dbReference type="GO" id="GO:0031369">
    <property type="term" value="F:translation initiation factor binding"/>
    <property type="evidence" value="ECO:0007669"/>
    <property type="project" value="InterPro"/>
</dbReference>
<dbReference type="SMR" id="A0A1I7SC30"/>
<feature type="region of interest" description="Disordered" evidence="5">
    <location>
        <begin position="241"/>
        <end position="274"/>
    </location>
</feature>
<evidence type="ECO:0000313" key="9">
    <source>
        <dbReference type="Proteomes" id="UP000095284"/>
    </source>
</evidence>
<dbReference type="InterPro" id="IPR036388">
    <property type="entry name" value="WH-like_DNA-bd_sf"/>
</dbReference>
<dbReference type="WBParaSite" id="BXY_1058100.1">
    <property type="protein sequence ID" value="BXY_1058100.1"/>
    <property type="gene ID" value="BXY_1058100"/>
</dbReference>
<sequence>MSKFFKLAVTSSDSSESEESDHEVPVPTTHKGLRDFSYPSDSEDEGPKRVVRAQKDKFYTALKDQIRLGRNARNIKDFSKLLNGFESLIRSYDKAKLIMARENLTIPRFYIRYLVELEDFLNEQWEDKDGRKNMSKLNAKSFSALRQKIRKYNKDFETDINAYREGPDPVGYSSGAVSEDDEIIDEQPAAVAEKVAKKKEAADSEDEWSDSESDSSDSDIDLEGKQMEELRRYFLKKEKTTTKKDKSDRAQKEKKERVKKELTDDEDDEGWSKVTHKDNASKPLFDTKVEINTEVVINKLTEIIAQRGRKNTNRKVFVRHLQELYQIADEHNLGPGVLAKILVSVVSSLFEMNSKITEAMDFNAWCKTLETIDGLLSLLIENDNVFISIKTTEEEENLSDPSKPYRFHGSVVMQVKRLDDELTRIFQQSDCHSTEYIEKLKGEKLLCELVEKAQRYVDLRRDNVGFDLNEVATIYMIRIEHLYYKFTEDPEAEATLSELCKKIYALKDEKLQRQRALLCQIYHHALHDRWNKAKELLLMSHLQAIVDHTEASTQILYNRTMCQIGLCAFRHGFIREAHQALSEIHNTQRPKELLAQGVAPRQLERTAEQESRERSLQVPYHMHINLEVMECVYLICSMLLEIPSIASHEHDLRRRLLSRLFHYQLKFSERSALVGPPENTREHVVAASRAMLKGDWIKCRDFIINEKMNAKVWNLFRDSEKVKTLVIERIQEESLRTYLLMFSTVYSTVYFQSLCLLFELPKERVYSIVSKMIIQEELSATLDEPTDSIIMHRVEPSRLQLLALSLTDKLSQLADNNEQIIEPRGGRSGFSGAGGWAQRTGGDRTGDDKRRAGGLFQGQRTQDQRRGGWNQSQPANRRREVRVRF</sequence>
<accession>A0A1I7SC30</accession>
<reference evidence="8" key="2">
    <citation type="submission" date="2020-08" db="EMBL/GenBank/DDBJ databases">
        <authorList>
            <person name="Kikuchi T."/>
        </authorList>
    </citation>
    <scope>NUCLEOTIDE SEQUENCE</scope>
    <source>
        <strain evidence="7">Ka4C1</strain>
    </source>
</reference>
<evidence type="ECO:0000313" key="11">
    <source>
        <dbReference type="WBParaSite" id="BXY_1058100.1"/>
    </source>
</evidence>
<dbReference type="InterPro" id="IPR008905">
    <property type="entry name" value="EIF3C_N_dom"/>
</dbReference>
<dbReference type="GO" id="GO:0003723">
    <property type="term" value="F:RNA binding"/>
    <property type="evidence" value="ECO:0007669"/>
    <property type="project" value="InterPro"/>
</dbReference>
<feature type="compositionally biased region" description="Gly residues" evidence="5">
    <location>
        <begin position="826"/>
        <end position="835"/>
    </location>
</feature>
<comment type="similarity">
    <text evidence="4">Belongs to the eIF-3 subunit C family.</text>
</comment>
<dbReference type="Proteomes" id="UP000582659">
    <property type="component" value="Unassembled WGS sequence"/>
</dbReference>
<dbReference type="eggNOG" id="KOG1076">
    <property type="taxonomic scope" value="Eukaryota"/>
</dbReference>
<gene>
    <name evidence="7" type="ORF">BXYJ_LOCUS1947</name>
</gene>
<dbReference type="InterPro" id="IPR000717">
    <property type="entry name" value="PCI_dom"/>
</dbReference>
<evidence type="ECO:0000256" key="4">
    <source>
        <dbReference type="HAMAP-Rule" id="MF_03002"/>
    </source>
</evidence>
<dbReference type="Proteomes" id="UP000659654">
    <property type="component" value="Unassembled WGS sequence"/>
</dbReference>
<dbReference type="Proteomes" id="UP000095284">
    <property type="component" value="Unplaced"/>
</dbReference>
<dbReference type="OrthoDB" id="29647at2759"/>
<evidence type="ECO:0000259" key="6">
    <source>
        <dbReference type="PROSITE" id="PS50250"/>
    </source>
</evidence>
<dbReference type="InterPro" id="IPR036390">
    <property type="entry name" value="WH_DNA-bd_sf"/>
</dbReference>
<dbReference type="Pfam" id="PF26569">
    <property type="entry name" value="EIF3CL_C"/>
    <property type="match status" value="1"/>
</dbReference>
<dbReference type="Gene3D" id="1.10.10.10">
    <property type="entry name" value="Winged helix-like DNA-binding domain superfamily/Winged helix DNA-binding domain"/>
    <property type="match status" value="1"/>
</dbReference>
<feature type="compositionally biased region" description="Basic and acidic residues" evidence="5">
    <location>
        <begin position="841"/>
        <end position="851"/>
    </location>
</feature>
<dbReference type="EMBL" id="CAJFCV020000001">
    <property type="protein sequence ID" value="CAG9086453.1"/>
    <property type="molecule type" value="Genomic_DNA"/>
</dbReference>
<dbReference type="EMBL" id="CAJFDI010000001">
    <property type="protein sequence ID" value="CAD5210475.1"/>
    <property type="molecule type" value="Genomic_DNA"/>
</dbReference>
<dbReference type="PROSITE" id="PS50250">
    <property type="entry name" value="PCI"/>
    <property type="match status" value="1"/>
</dbReference>
<name>A0A1I7SC30_BURXY</name>
<keyword evidence="3 4" id="KW-0648">Protein biosynthesis</keyword>
<feature type="region of interest" description="Disordered" evidence="5">
    <location>
        <begin position="821"/>
        <end position="885"/>
    </location>
</feature>
<keyword evidence="2 4" id="KW-0396">Initiation factor</keyword>
<feature type="region of interest" description="Disordered" evidence="5">
    <location>
        <begin position="192"/>
        <end position="223"/>
    </location>
</feature>
<reference evidence="11" key="1">
    <citation type="submission" date="2016-11" db="UniProtKB">
        <authorList>
            <consortium name="WormBaseParasite"/>
        </authorList>
    </citation>
    <scope>IDENTIFICATION</scope>
</reference>
<dbReference type="GO" id="GO:0003743">
    <property type="term" value="F:translation initiation factor activity"/>
    <property type="evidence" value="ECO:0007669"/>
    <property type="project" value="UniProtKB-UniRule"/>
</dbReference>
<feature type="domain" description="PCI" evidence="6">
    <location>
        <begin position="620"/>
        <end position="796"/>
    </location>
</feature>
<comment type="subunit">
    <text evidence="4">Component of the eukaryotic translation initiation factor 3 (eIF-3) complex.</text>
</comment>
<dbReference type="SUPFAM" id="SSF46785">
    <property type="entry name" value="Winged helix' DNA-binding domain"/>
    <property type="match status" value="1"/>
</dbReference>
<comment type="subcellular location">
    <subcellularLocation>
        <location evidence="4">Cytoplasm</location>
    </subcellularLocation>
</comment>
<feature type="region of interest" description="Disordered" evidence="5">
    <location>
        <begin position="1"/>
        <end position="48"/>
    </location>
</feature>
<organism evidence="9 11">
    <name type="scientific">Bursaphelenchus xylophilus</name>
    <name type="common">Pinewood nematode worm</name>
    <name type="synonym">Aphelenchoides xylophilus</name>
    <dbReference type="NCBI Taxonomy" id="6326"/>
    <lineage>
        <taxon>Eukaryota</taxon>
        <taxon>Metazoa</taxon>
        <taxon>Ecdysozoa</taxon>
        <taxon>Nematoda</taxon>
        <taxon>Chromadorea</taxon>
        <taxon>Rhabditida</taxon>
        <taxon>Tylenchina</taxon>
        <taxon>Tylenchomorpha</taxon>
        <taxon>Aphelenchoidea</taxon>
        <taxon>Aphelenchoididae</taxon>
        <taxon>Bursaphelenchus</taxon>
    </lineage>
</organism>
<comment type="function">
    <text evidence="4">Component of the eukaryotic translation initiation factor 3 (eIF-3) complex, which is involved in protein synthesis of a specialized repertoire of mRNAs and, together with other initiation factors, stimulates binding of mRNA and methionyl-tRNAi to the 40S ribosome. The eIF-3 complex specifically targets and initiates translation of a subset of mRNAs involved in cell proliferation.</text>
</comment>
<proteinExistence type="inferred from homology"/>
<dbReference type="GO" id="GO:0005852">
    <property type="term" value="C:eukaryotic translation initiation factor 3 complex"/>
    <property type="evidence" value="ECO:0007669"/>
    <property type="project" value="UniProtKB-UniRule"/>
</dbReference>
<keyword evidence="10" id="KW-1185">Reference proteome</keyword>
<dbReference type="PANTHER" id="PTHR13937">
    <property type="entry name" value="EUKARYOTIC TRANSLATION INITATION FACTOR 3, SUBUNIT 8 EIF3S8 -RELATED"/>
    <property type="match status" value="1"/>
</dbReference>
<evidence type="ECO:0000256" key="1">
    <source>
        <dbReference type="ARBA" id="ARBA00022490"/>
    </source>
</evidence>
<dbReference type="GO" id="GO:0001732">
    <property type="term" value="P:formation of cytoplasmic translation initiation complex"/>
    <property type="evidence" value="ECO:0007669"/>
    <property type="project" value="UniProtKB-UniRule"/>
</dbReference>
<dbReference type="AlphaFoldDB" id="A0A1I7SC30"/>
<feature type="compositionally biased region" description="Basic and acidic residues" evidence="5">
    <location>
        <begin position="241"/>
        <end position="262"/>
    </location>
</feature>
<dbReference type="Pfam" id="PF01399">
    <property type="entry name" value="PCI"/>
    <property type="match status" value="1"/>
</dbReference>
<evidence type="ECO:0000256" key="2">
    <source>
        <dbReference type="ARBA" id="ARBA00022540"/>
    </source>
</evidence>
<evidence type="ECO:0000313" key="10">
    <source>
        <dbReference type="Proteomes" id="UP000659654"/>
    </source>
</evidence>